<keyword evidence="1" id="KW-1133">Transmembrane helix</keyword>
<gene>
    <name evidence="3" type="ORF">C7B64_08470</name>
</gene>
<feature type="transmembrane region" description="Helical" evidence="1">
    <location>
        <begin position="307"/>
        <end position="331"/>
    </location>
</feature>
<evidence type="ECO:0000313" key="3">
    <source>
        <dbReference type="EMBL" id="PSB03435.1"/>
    </source>
</evidence>
<dbReference type="PROSITE" id="PS00018">
    <property type="entry name" value="EF_HAND_1"/>
    <property type="match status" value="1"/>
</dbReference>
<dbReference type="InterPro" id="IPR032809">
    <property type="entry name" value="Put_HupE_UreJ"/>
</dbReference>
<keyword evidence="1" id="KW-0812">Transmembrane</keyword>
<keyword evidence="1" id="KW-0472">Membrane</keyword>
<evidence type="ECO:0008006" key="5">
    <source>
        <dbReference type="Google" id="ProtNLM"/>
    </source>
</evidence>
<evidence type="ECO:0000256" key="2">
    <source>
        <dbReference type="SAM" id="SignalP"/>
    </source>
</evidence>
<feature type="chain" id="PRO_5015504626" description="HupE/UreJ family protein" evidence="2">
    <location>
        <begin position="24"/>
        <end position="367"/>
    </location>
</feature>
<dbReference type="Proteomes" id="UP000238762">
    <property type="component" value="Unassembled WGS sequence"/>
</dbReference>
<evidence type="ECO:0000256" key="1">
    <source>
        <dbReference type="SAM" id="Phobius"/>
    </source>
</evidence>
<evidence type="ECO:0000313" key="4">
    <source>
        <dbReference type="Proteomes" id="UP000238762"/>
    </source>
</evidence>
<protein>
    <recommendedName>
        <fullName evidence="5">HupE/UreJ family protein</fullName>
    </recommendedName>
</protein>
<dbReference type="Pfam" id="PF13795">
    <property type="entry name" value="HupE_UreJ_2"/>
    <property type="match status" value="1"/>
</dbReference>
<accession>A0A2T1C576</accession>
<name>A0A2T1C576_9CYAN</name>
<reference evidence="3 4" key="2">
    <citation type="submission" date="2018-03" db="EMBL/GenBank/DDBJ databases">
        <title>The ancient ancestry and fast evolution of plastids.</title>
        <authorList>
            <person name="Moore K.R."/>
            <person name="Magnabosco C."/>
            <person name="Momper L."/>
            <person name="Gold D.A."/>
            <person name="Bosak T."/>
            <person name="Fournier G.P."/>
        </authorList>
    </citation>
    <scope>NUCLEOTIDE SEQUENCE [LARGE SCALE GENOMIC DNA]</scope>
    <source>
        <strain evidence="3 4">CCAP 1448/3</strain>
    </source>
</reference>
<sequence>MNRKWYRYLISFFGALLIAIASATPSQAHWADLSVAEIVVKDTQTQMTLTFPTGLVATADDNKDGQLSSSEVQKHQAELQGFLSDRIQLTDDNRQTPTLTIKPTDIGNLPANLKAQGTTHSTLILTYAWLQPAQGLKIDYNLFVPNVSTARCVATILQGGKVEQRIFTPTDRLFSQKSISESSVWQQVGNFVGLGIEHILTGYDHVLFLVSLLLLGGGINYLLKIVTAFTIAHSITLSLAVLNLVTISPRLVESAIALTIVYVAAENFWRKDVKGRWLITFVFGLVHGLGFAGILTEINIPPSQLPLSLASFNLGVEIGQILIVSTVFILIQKLVKPAWQLKLRYFLSASVIAIGIFWFWERTFLAV</sequence>
<feature type="transmembrane region" description="Helical" evidence="1">
    <location>
        <begin position="343"/>
        <end position="360"/>
    </location>
</feature>
<feature type="transmembrane region" description="Helical" evidence="1">
    <location>
        <begin position="277"/>
        <end position="295"/>
    </location>
</feature>
<reference evidence="3 4" key="1">
    <citation type="submission" date="2018-02" db="EMBL/GenBank/DDBJ databases">
        <authorList>
            <person name="Cohen D.B."/>
            <person name="Kent A.D."/>
        </authorList>
    </citation>
    <scope>NUCLEOTIDE SEQUENCE [LARGE SCALE GENOMIC DNA]</scope>
    <source>
        <strain evidence="3 4">CCAP 1448/3</strain>
    </source>
</reference>
<keyword evidence="2" id="KW-0732">Signal</keyword>
<dbReference type="RefSeq" id="WP_106288208.1">
    <property type="nucleotide sequence ID" value="NZ_CAWNTC010000002.1"/>
</dbReference>
<proteinExistence type="predicted"/>
<feature type="transmembrane region" description="Helical" evidence="1">
    <location>
        <begin position="191"/>
        <end position="214"/>
    </location>
</feature>
<feature type="transmembrane region" description="Helical" evidence="1">
    <location>
        <begin position="221"/>
        <end position="241"/>
    </location>
</feature>
<dbReference type="AlphaFoldDB" id="A0A2T1C576"/>
<keyword evidence="4" id="KW-1185">Reference proteome</keyword>
<dbReference type="InterPro" id="IPR018247">
    <property type="entry name" value="EF_Hand_1_Ca_BS"/>
</dbReference>
<organism evidence="3 4">
    <name type="scientific">Merismopedia glauca CCAP 1448/3</name>
    <dbReference type="NCBI Taxonomy" id="1296344"/>
    <lineage>
        <taxon>Bacteria</taxon>
        <taxon>Bacillati</taxon>
        <taxon>Cyanobacteriota</taxon>
        <taxon>Cyanophyceae</taxon>
        <taxon>Synechococcales</taxon>
        <taxon>Merismopediaceae</taxon>
        <taxon>Merismopedia</taxon>
    </lineage>
</organism>
<dbReference type="OrthoDB" id="271709at2"/>
<comment type="caution">
    <text evidence="3">The sequence shown here is derived from an EMBL/GenBank/DDBJ whole genome shotgun (WGS) entry which is preliminary data.</text>
</comment>
<feature type="signal peptide" evidence="2">
    <location>
        <begin position="1"/>
        <end position="23"/>
    </location>
</feature>
<feature type="transmembrane region" description="Helical" evidence="1">
    <location>
        <begin position="247"/>
        <end position="265"/>
    </location>
</feature>
<dbReference type="EMBL" id="PVWJ01000032">
    <property type="protein sequence ID" value="PSB03435.1"/>
    <property type="molecule type" value="Genomic_DNA"/>
</dbReference>